<feature type="compositionally biased region" description="Polar residues" evidence="1">
    <location>
        <begin position="61"/>
        <end position="101"/>
    </location>
</feature>
<sequence>MSVYKNKDKDDNHAKSNPKSTEKEQETPKGVESPQAAISQSDQSQTPNILQSPYRGFATVPQPTSTQASQLQKASIPSLSTLNESIQRPQSALTAPSSPQKTISDPGLLTLLGPNVSSFPFSESAFIEAMKLRTEQERTKQEFYRAESANKNLNIIQLALQAQLPPGQIAQLLAGGIPGSSDDTRPNVQSPYQIPSHASPPYPQPFRWTPQQSAPPRLSSEQQIQMIQAQQRQIQLNLQQQQQQQQQQYMQLSQSQQGPQVTPNTTSRLPQKRATSTDSDLGASPMQPKGFKFGGNVFPTTAQERPQSPAKIGANAVANLNAPTTPFRVPKSATSSTGRRTRGHQRYNSMPVSTSMGESASSSRTGSLRHEFQVPAKASPFLQSPSGATSTLQVNPIPAQPLNEQKKQQTQPSQESMQSFQHVIQFHHWQPESGATSSSTNKSPSHKRHKSITKDANSSTYHEGQNYATGTPSEKGRVTVADEDVDDPDSSVDTSIMETATKKDESAHPPSRGHSRQESNVGRYPHDILTANK</sequence>
<evidence type="ECO:0000313" key="2">
    <source>
        <dbReference type="EMBL" id="KAG5417372.1"/>
    </source>
</evidence>
<evidence type="ECO:0000313" key="3">
    <source>
        <dbReference type="Proteomes" id="UP000669133"/>
    </source>
</evidence>
<keyword evidence="3" id="KW-1185">Reference proteome</keyword>
<organism evidence="2 3">
    <name type="scientific">Candida metapsilosis</name>
    <dbReference type="NCBI Taxonomy" id="273372"/>
    <lineage>
        <taxon>Eukaryota</taxon>
        <taxon>Fungi</taxon>
        <taxon>Dikarya</taxon>
        <taxon>Ascomycota</taxon>
        <taxon>Saccharomycotina</taxon>
        <taxon>Pichiomycetes</taxon>
        <taxon>Debaryomycetaceae</taxon>
        <taxon>Candida/Lodderomyces clade</taxon>
        <taxon>Candida</taxon>
    </lineage>
</organism>
<feature type="region of interest" description="Disordered" evidence="1">
    <location>
        <begin position="174"/>
        <end position="225"/>
    </location>
</feature>
<gene>
    <name evidence="2" type="ORF">I9W82_005005</name>
</gene>
<feature type="compositionally biased region" description="Polar residues" evidence="1">
    <location>
        <begin position="454"/>
        <end position="472"/>
    </location>
</feature>
<dbReference type="EMBL" id="JAEOAQ010000007">
    <property type="protein sequence ID" value="KAG5417372.1"/>
    <property type="molecule type" value="Genomic_DNA"/>
</dbReference>
<feature type="compositionally biased region" description="Polar residues" evidence="1">
    <location>
        <begin position="258"/>
        <end position="279"/>
    </location>
</feature>
<proteinExistence type="predicted"/>
<dbReference type="AlphaFoldDB" id="A0A8H7Z8S4"/>
<name>A0A8H7Z8S4_9ASCO</name>
<feature type="compositionally biased region" description="Basic and acidic residues" evidence="1">
    <location>
        <begin position="1"/>
        <end position="29"/>
    </location>
</feature>
<dbReference type="RefSeq" id="XP_067546488.1">
    <property type="nucleotide sequence ID" value="XM_067694138.1"/>
</dbReference>
<comment type="caution">
    <text evidence="2">The sequence shown here is derived from an EMBL/GenBank/DDBJ whole genome shotgun (WGS) entry which is preliminary data.</text>
</comment>
<dbReference type="Pfam" id="PF10846">
    <property type="entry name" value="DUF2722"/>
    <property type="match status" value="1"/>
</dbReference>
<feature type="compositionally biased region" description="Polar residues" evidence="1">
    <location>
        <begin position="36"/>
        <end position="51"/>
    </location>
</feature>
<feature type="compositionally biased region" description="Polar residues" evidence="1">
    <location>
        <begin position="346"/>
        <end position="366"/>
    </location>
</feature>
<dbReference type="GeneID" id="93653634"/>
<feature type="compositionally biased region" description="Acidic residues" evidence="1">
    <location>
        <begin position="481"/>
        <end position="490"/>
    </location>
</feature>
<feature type="region of interest" description="Disordered" evidence="1">
    <location>
        <begin position="431"/>
        <end position="533"/>
    </location>
</feature>
<dbReference type="InterPro" id="IPR021216">
    <property type="entry name" value="DUF2722"/>
</dbReference>
<reference evidence="2 3" key="1">
    <citation type="submission" date="2020-12" db="EMBL/GenBank/DDBJ databases">
        <title>Effect of drift, selection, and recombination on the evolution of hybrid genomes in Candida yeast pathogens.</title>
        <authorList>
            <person name="Mixao V."/>
            <person name="Ksiezopolska E."/>
            <person name="Saus E."/>
            <person name="Boekhout T."/>
            <person name="Gacser A."/>
            <person name="Gabaldon T."/>
        </authorList>
    </citation>
    <scope>NUCLEOTIDE SEQUENCE [LARGE SCALE GENOMIC DNA]</scope>
    <source>
        <strain evidence="2 3">BP57</strain>
    </source>
</reference>
<feature type="region of interest" description="Disordered" evidence="1">
    <location>
        <begin position="250"/>
        <end position="290"/>
    </location>
</feature>
<feature type="compositionally biased region" description="Polar residues" evidence="1">
    <location>
        <begin position="433"/>
        <end position="443"/>
    </location>
</feature>
<dbReference type="OrthoDB" id="4095763at2759"/>
<protein>
    <submittedName>
        <fullName evidence="2">Uncharacterized protein</fullName>
    </submittedName>
</protein>
<evidence type="ECO:0000256" key="1">
    <source>
        <dbReference type="SAM" id="MobiDB-lite"/>
    </source>
</evidence>
<dbReference type="Proteomes" id="UP000669133">
    <property type="component" value="Unassembled WGS sequence"/>
</dbReference>
<feature type="region of interest" description="Disordered" evidence="1">
    <location>
        <begin position="322"/>
        <end position="368"/>
    </location>
</feature>
<accession>A0A8H7Z8S4</accession>
<feature type="region of interest" description="Disordered" evidence="1">
    <location>
        <begin position="1"/>
        <end position="101"/>
    </location>
</feature>